<dbReference type="EMBL" id="JAOQKJ010000006">
    <property type="protein sequence ID" value="MCU6744661.1"/>
    <property type="molecule type" value="Genomic_DNA"/>
</dbReference>
<feature type="region of interest" description="Disordered" evidence="6">
    <location>
        <begin position="1"/>
        <end position="37"/>
    </location>
</feature>
<evidence type="ECO:0000256" key="1">
    <source>
        <dbReference type="ARBA" id="ARBA00022603"/>
    </source>
</evidence>
<dbReference type="Proteomes" id="UP001652432">
    <property type="component" value="Unassembled WGS sequence"/>
</dbReference>
<dbReference type="SUPFAM" id="SSF53335">
    <property type="entry name" value="S-adenosyl-L-methionine-dependent methyltransferases"/>
    <property type="match status" value="1"/>
</dbReference>
<dbReference type="PANTHER" id="PTHR11061:SF30">
    <property type="entry name" value="TRNA (URACIL(54)-C(5))-METHYLTRANSFERASE"/>
    <property type="match status" value="1"/>
</dbReference>
<dbReference type="Gene3D" id="3.40.50.150">
    <property type="entry name" value="Vaccinia Virus protein VP39"/>
    <property type="match status" value="1"/>
</dbReference>
<dbReference type="GO" id="GO:0032259">
    <property type="term" value="P:methylation"/>
    <property type="evidence" value="ECO:0007669"/>
    <property type="project" value="UniProtKB-KW"/>
</dbReference>
<dbReference type="EC" id="2.1.1.190" evidence="7"/>
<feature type="active site" evidence="5">
    <location>
        <position position="374"/>
    </location>
</feature>
<name>A0ABT2T328_9FIRM</name>
<evidence type="ECO:0000256" key="2">
    <source>
        <dbReference type="ARBA" id="ARBA00022679"/>
    </source>
</evidence>
<dbReference type="GO" id="GO:0008168">
    <property type="term" value="F:methyltransferase activity"/>
    <property type="evidence" value="ECO:0007669"/>
    <property type="project" value="UniProtKB-KW"/>
</dbReference>
<feature type="binding site" evidence="4">
    <location>
        <position position="299"/>
    </location>
    <ligand>
        <name>S-adenosyl-L-methionine</name>
        <dbReference type="ChEBI" id="CHEBI:59789"/>
    </ligand>
</feature>
<reference evidence="7 8" key="1">
    <citation type="journal article" date="2021" name="ISME Commun">
        <title>Automated analysis of genomic sequences facilitates high-throughput and comprehensive description of bacteria.</title>
        <authorList>
            <person name="Hitch T.C.A."/>
        </authorList>
    </citation>
    <scope>NUCLEOTIDE SEQUENCE [LARGE SCALE GENOMIC DNA]</scope>
    <source>
        <strain evidence="7 8">Sanger_18</strain>
    </source>
</reference>
<dbReference type="PANTHER" id="PTHR11061">
    <property type="entry name" value="RNA M5U METHYLTRANSFERASE"/>
    <property type="match status" value="1"/>
</dbReference>
<keyword evidence="2 4" id="KW-0808">Transferase</keyword>
<organism evidence="7 8">
    <name type="scientific">Suilimivivens aceti</name>
    <dbReference type="NCBI Taxonomy" id="2981774"/>
    <lineage>
        <taxon>Bacteria</taxon>
        <taxon>Bacillati</taxon>
        <taxon>Bacillota</taxon>
        <taxon>Clostridia</taxon>
        <taxon>Lachnospirales</taxon>
        <taxon>Lachnospiraceae</taxon>
        <taxon>Suilimivivens</taxon>
    </lineage>
</organism>
<keyword evidence="3 4" id="KW-0949">S-adenosyl-L-methionine</keyword>
<dbReference type="Gene3D" id="2.40.50.1070">
    <property type="match status" value="1"/>
</dbReference>
<dbReference type="CDD" id="cd02440">
    <property type="entry name" value="AdoMet_MTases"/>
    <property type="match status" value="1"/>
</dbReference>
<dbReference type="NCBIfam" id="TIGR00479">
    <property type="entry name" value="rumA"/>
    <property type="match status" value="1"/>
</dbReference>
<sequence>MEKQEKRNFNGKKYRGKQTDSNKGKKSGEMKKPVQKQKSVCPVFEKCGGCQLLDMPYEKQVKKKEKQLQEQLRSFGRLEPFIAMENPLHYRHKVKATFGRDQKGNIISGNYREGTHYLVPVDNCLLENEKADAIIRTVRSLLKSFKIKTYDEDTDYGLLRHVLVRVGHATGEIMVILVLASPVLPSKNNFVKALRKEHPEITTVVINVNDKRTSMVLGEKKEQVIYGPGFILDKLCAKTFKISPKSFYQVNPVQTEKLYGKAIEYAGLTGKEKVLDAYCGTGTIGLIASGHAKEVIGVELNRDAVKDAVINARQNQISNIQFYQNDAGVFMTELAEKNEKIDVVFMDPPRSGSSEEFLTSLLRLSPRKVIYVSCNPETLVRDLQFLTKRGYRMEKGVGVDMFPMTVHVETVVLLSKGEVDSKKIRVEFSLEDMDMSEFQDGATYPQIKEYVLEHTGLKVSNLYISQIKRKCGIGVGKNYNLPKSEDSRRPQCPPEKEKAIREAFKYFGMI</sequence>
<evidence type="ECO:0000313" key="7">
    <source>
        <dbReference type="EMBL" id="MCU6744661.1"/>
    </source>
</evidence>
<accession>A0ABT2T328</accession>
<evidence type="ECO:0000256" key="5">
    <source>
        <dbReference type="PROSITE-ProRule" id="PRU10015"/>
    </source>
</evidence>
<dbReference type="Pfam" id="PF05958">
    <property type="entry name" value="tRNA_U5-meth_tr"/>
    <property type="match status" value="1"/>
</dbReference>
<comment type="similarity">
    <text evidence="4">Belongs to the class I-like SAM-binding methyltransferase superfamily. RNA M5U methyltransferase family.</text>
</comment>
<evidence type="ECO:0000256" key="3">
    <source>
        <dbReference type="ARBA" id="ARBA00022691"/>
    </source>
</evidence>
<dbReference type="RefSeq" id="WP_262574745.1">
    <property type="nucleotide sequence ID" value="NZ_JAOQKJ010000006.1"/>
</dbReference>
<dbReference type="PROSITE" id="PS01230">
    <property type="entry name" value="TRMA_1"/>
    <property type="match status" value="1"/>
</dbReference>
<proteinExistence type="inferred from homology"/>
<gene>
    <name evidence="7" type="primary">rlmD</name>
    <name evidence="7" type="ORF">OCV77_09150</name>
</gene>
<dbReference type="InterPro" id="IPR010280">
    <property type="entry name" value="U5_MeTrfase_fam"/>
</dbReference>
<dbReference type="InterPro" id="IPR030390">
    <property type="entry name" value="MeTrfase_TrmA_AS"/>
</dbReference>
<evidence type="ECO:0000256" key="4">
    <source>
        <dbReference type="PROSITE-ProRule" id="PRU01024"/>
    </source>
</evidence>
<evidence type="ECO:0000256" key="6">
    <source>
        <dbReference type="SAM" id="MobiDB-lite"/>
    </source>
</evidence>
<comment type="caution">
    <text evidence="7">The sequence shown here is derived from an EMBL/GenBank/DDBJ whole genome shotgun (WGS) entry which is preliminary data.</text>
</comment>
<keyword evidence="8" id="KW-1185">Reference proteome</keyword>
<feature type="compositionally biased region" description="Basic and acidic residues" evidence="6">
    <location>
        <begin position="17"/>
        <end position="32"/>
    </location>
</feature>
<feature type="active site" description="Nucleophile" evidence="4">
    <location>
        <position position="374"/>
    </location>
</feature>
<dbReference type="PROSITE" id="PS01231">
    <property type="entry name" value="TRMA_2"/>
    <property type="match status" value="1"/>
</dbReference>
<feature type="binding site" evidence="4">
    <location>
        <position position="278"/>
    </location>
    <ligand>
        <name>S-adenosyl-L-methionine</name>
        <dbReference type="ChEBI" id="CHEBI:59789"/>
    </ligand>
</feature>
<evidence type="ECO:0000313" key="8">
    <source>
        <dbReference type="Proteomes" id="UP001652432"/>
    </source>
</evidence>
<feature type="binding site" evidence="4">
    <location>
        <position position="347"/>
    </location>
    <ligand>
        <name>S-adenosyl-L-methionine</name>
        <dbReference type="ChEBI" id="CHEBI:59789"/>
    </ligand>
</feature>
<protein>
    <submittedName>
        <fullName evidence="7">23S rRNA (Uracil(1939)-C(5))-methyltransferase RlmD</fullName>
        <ecNumber evidence="7">2.1.1.190</ecNumber>
    </submittedName>
</protein>
<dbReference type="InterPro" id="IPR030391">
    <property type="entry name" value="MeTrfase_TrmA_CS"/>
</dbReference>
<keyword evidence="1 4" id="KW-0489">Methyltransferase</keyword>
<dbReference type="InterPro" id="IPR029063">
    <property type="entry name" value="SAM-dependent_MTases_sf"/>
</dbReference>
<dbReference type="PROSITE" id="PS51687">
    <property type="entry name" value="SAM_MT_RNA_M5U"/>
    <property type="match status" value="1"/>
</dbReference>
<feature type="binding site" evidence="4">
    <location>
        <position position="249"/>
    </location>
    <ligand>
        <name>S-adenosyl-L-methionine</name>
        <dbReference type="ChEBI" id="CHEBI:59789"/>
    </ligand>
</feature>